<proteinExistence type="predicted"/>
<keyword evidence="2" id="KW-1185">Reference proteome</keyword>
<evidence type="ECO:0000313" key="2">
    <source>
        <dbReference type="Proteomes" id="UP001082703"/>
    </source>
</evidence>
<dbReference type="EMBL" id="JAPOHA010000009">
    <property type="protein sequence ID" value="MCY1714552.1"/>
    <property type="molecule type" value="Genomic_DNA"/>
</dbReference>
<evidence type="ECO:0000313" key="1">
    <source>
        <dbReference type="EMBL" id="MCY1714552.1"/>
    </source>
</evidence>
<sequence>MADLKKENTDLAAALFSLLGEAVPHHHSFEEEAKRLIHQIRDREKILLKIIELCGEPKTPKHLYLIEKAYSWLGKKYYNETAKYASEYLHTASWNELPNRVKVENGITVNFASAQRASVLVDLAKAQEGLGHLDAALLNFMEAYRLAPYSAMNAIKVADVIAKKHGREEALLFLKQQKESQYYVPIQYKDLQGNTRKNDLFKQLLDAQILKLQED</sequence>
<dbReference type="Proteomes" id="UP001082703">
    <property type="component" value="Unassembled WGS sequence"/>
</dbReference>
<reference evidence="1 2" key="1">
    <citation type="submission" date="2022-11" db="EMBL/GenBank/DDBJ databases">
        <authorList>
            <person name="Caiyu Z."/>
        </authorList>
    </citation>
    <scope>NUCLEOTIDE SEQUENCE [LARGE SCALE GENOMIC DNA]</scope>
    <source>
        <strain evidence="1 2">YR-4</strain>
    </source>
</reference>
<organism evidence="1 2">
    <name type="scientific">Caproiciproducens galactitolivorans</name>
    <dbReference type="NCBI Taxonomy" id="642589"/>
    <lineage>
        <taxon>Bacteria</taxon>
        <taxon>Bacillati</taxon>
        <taxon>Bacillota</taxon>
        <taxon>Clostridia</taxon>
        <taxon>Eubacteriales</taxon>
        <taxon>Acutalibacteraceae</taxon>
        <taxon>Caproiciproducens</taxon>
    </lineage>
</organism>
<name>A0ABT4BUH3_9FIRM</name>
<protein>
    <submittedName>
        <fullName evidence="1">Uncharacterized protein</fullName>
    </submittedName>
</protein>
<comment type="caution">
    <text evidence="1">The sequence shown here is derived from an EMBL/GenBank/DDBJ whole genome shotgun (WGS) entry which is preliminary data.</text>
</comment>
<accession>A0ABT4BUH3</accession>
<gene>
    <name evidence="1" type="ORF">OUY18_09835</name>
</gene>
<dbReference type="RefSeq" id="WP_268058606.1">
    <property type="nucleotide sequence ID" value="NZ_JAPOHA010000009.1"/>
</dbReference>